<comment type="caution">
    <text evidence="1">The sequence shown here is derived from an EMBL/GenBank/DDBJ whole genome shotgun (WGS) entry which is preliminary data.</text>
</comment>
<evidence type="ECO:0000313" key="1">
    <source>
        <dbReference type="EMBL" id="MFC6708016.1"/>
    </source>
</evidence>
<dbReference type="EMBL" id="JBHSWH010000001">
    <property type="protein sequence ID" value="MFC6708016.1"/>
    <property type="molecule type" value="Genomic_DNA"/>
</dbReference>
<sequence>MGRPALGNPAQLDFIGKLAAASRALPVLTICLARPELFDVDADWGGGRKARVEDVEPLDYNEMLAVAAERIALQGGDVAFTAEDLVDRADGNPQVVQLLAQSAAAGGALPASVTQLYEAALDRLSADERSMVESAAVYGRRFPAAPVGAVAEVSDPLAVLDRLRERNVLEVAGDRGYRFTQTVFMQTAYRTMSKRTRITRHSALADWVAEHRDALHTDTVALVASHRKRAFDLLEEIEGSPAERTALRAMAADAALESLLAMQLRGDPGLPDAVERLLDVAPPGDARHFEVAHAGWFLRNKVEPKRWIGWLDRLDIALEADPTWQIIRRAPRDLAAVRSGDVSFDHVRAEAVEILGRLDGTDGVDPLAIDIVSNVLAHSEADLGNLAACHRTCVAGIARAQRDGRTYNERMWRNFDIQAAYAGLTPLAEVIADARKLQDMVSGQRQLWRTTTAVLAGALAGAGDFDEARSLWEQVVAAHAEEPPAERAFDLQHYPHLLLAEGRPQDSARYLSERAAEVELPSFAASLLGSAARDAIFAGDLAFAVECCRKLVMVELPSTMAFLEDVNEAFMVAVQCALRGDRVGALHQIELSARVDRPEESPVSAAYMHAMIAIVEQLLGDEAASRAAADRARAALTAKGATALVPQVDTWVANADKLRAIAA</sequence>
<dbReference type="RefSeq" id="WP_382404951.1">
    <property type="nucleotide sequence ID" value="NZ_JBHSWH010000001.1"/>
</dbReference>
<gene>
    <name evidence="1" type="ORF">ACFQDH_22955</name>
</gene>
<name>A0ABW2AN47_9MICO</name>
<dbReference type="Proteomes" id="UP001596298">
    <property type="component" value="Unassembled WGS sequence"/>
</dbReference>
<accession>A0ABW2AN47</accession>
<proteinExistence type="predicted"/>
<keyword evidence="2" id="KW-1185">Reference proteome</keyword>
<evidence type="ECO:0000313" key="2">
    <source>
        <dbReference type="Proteomes" id="UP001596298"/>
    </source>
</evidence>
<reference evidence="2" key="1">
    <citation type="journal article" date="2019" name="Int. J. Syst. Evol. Microbiol.">
        <title>The Global Catalogue of Microorganisms (GCM) 10K type strain sequencing project: providing services to taxonomists for standard genome sequencing and annotation.</title>
        <authorList>
            <consortium name="The Broad Institute Genomics Platform"/>
            <consortium name="The Broad Institute Genome Sequencing Center for Infectious Disease"/>
            <person name="Wu L."/>
            <person name="Ma J."/>
        </authorList>
    </citation>
    <scope>NUCLEOTIDE SEQUENCE [LARGE SCALE GENOMIC DNA]</scope>
    <source>
        <strain evidence="2">CCUG 58127</strain>
    </source>
</reference>
<organism evidence="1 2">
    <name type="scientific">Flexivirga alba</name>
    <dbReference type="NCBI Taxonomy" id="702742"/>
    <lineage>
        <taxon>Bacteria</taxon>
        <taxon>Bacillati</taxon>
        <taxon>Actinomycetota</taxon>
        <taxon>Actinomycetes</taxon>
        <taxon>Micrococcales</taxon>
        <taxon>Dermacoccaceae</taxon>
        <taxon>Flexivirga</taxon>
    </lineage>
</organism>
<protein>
    <recommendedName>
        <fullName evidence="3">LigA protein</fullName>
    </recommendedName>
</protein>
<evidence type="ECO:0008006" key="3">
    <source>
        <dbReference type="Google" id="ProtNLM"/>
    </source>
</evidence>